<evidence type="ECO:0000256" key="17">
    <source>
        <dbReference type="ARBA" id="ARBA00023230"/>
    </source>
</evidence>
<keyword evidence="12" id="KW-0067">ATP-binding</keyword>
<dbReference type="GO" id="GO:0006397">
    <property type="term" value="P:mRNA processing"/>
    <property type="evidence" value="ECO:0007669"/>
    <property type="project" value="InterPro"/>
</dbReference>
<comment type="subcellular location">
    <subcellularLocation>
        <location evidence="2">Membrane</location>
        <topology evidence="2">Single-pass type I membrane protein</topology>
    </subcellularLocation>
</comment>
<dbReference type="InterPro" id="IPR038357">
    <property type="entry name" value="KEN_sf"/>
</dbReference>
<keyword evidence="9" id="KW-0547">Nucleotide-binding</keyword>
<feature type="compositionally biased region" description="Basic residues" evidence="21">
    <location>
        <begin position="525"/>
        <end position="540"/>
    </location>
</feature>
<dbReference type="FunFam" id="1.10.510.10:FF:000572">
    <property type="entry name" value="Serine/threonine-protein kinase/endoribonuclease IRE1"/>
    <property type="match status" value="1"/>
</dbReference>
<evidence type="ECO:0000256" key="5">
    <source>
        <dbReference type="ARBA" id="ARBA00022679"/>
    </source>
</evidence>
<evidence type="ECO:0000256" key="2">
    <source>
        <dbReference type="ARBA" id="ARBA00004479"/>
    </source>
</evidence>
<dbReference type="GO" id="GO:0051082">
    <property type="term" value="F:unfolded protein binding"/>
    <property type="evidence" value="ECO:0007669"/>
    <property type="project" value="TreeGrafter"/>
</dbReference>
<proteinExistence type="predicted"/>
<dbReference type="Gene3D" id="1.10.510.10">
    <property type="entry name" value="Transferase(Phosphotransferase) domain 1"/>
    <property type="match status" value="1"/>
</dbReference>
<dbReference type="InterPro" id="IPR011047">
    <property type="entry name" value="Quinoprotein_ADH-like_sf"/>
</dbReference>
<keyword evidence="4" id="KW-0723">Serine/threonine-protein kinase</keyword>
<evidence type="ECO:0000256" key="19">
    <source>
        <dbReference type="ARBA" id="ARBA00048659"/>
    </source>
</evidence>
<dbReference type="InterPro" id="IPR008271">
    <property type="entry name" value="Ser/Thr_kinase_AS"/>
</dbReference>
<organism evidence="24 25">
    <name type="scientific">[Candida] arabinofermentans NRRL YB-2248</name>
    <dbReference type="NCBI Taxonomy" id="983967"/>
    <lineage>
        <taxon>Eukaryota</taxon>
        <taxon>Fungi</taxon>
        <taxon>Dikarya</taxon>
        <taxon>Ascomycota</taxon>
        <taxon>Saccharomycotina</taxon>
        <taxon>Pichiomycetes</taxon>
        <taxon>Pichiales</taxon>
        <taxon>Pichiaceae</taxon>
        <taxon>Ogataea</taxon>
        <taxon>Ogataea/Candida clade</taxon>
    </lineage>
</organism>
<keyword evidence="25" id="KW-1185">Reference proteome</keyword>
<dbReference type="Gene3D" id="3.30.200.20">
    <property type="entry name" value="Phosphorylase Kinase, domain 1"/>
    <property type="match status" value="1"/>
</dbReference>
<dbReference type="PANTHER" id="PTHR13954:SF6">
    <property type="entry name" value="NON-SPECIFIC SERINE_THREONINE PROTEIN KINASE"/>
    <property type="match status" value="1"/>
</dbReference>
<dbReference type="CDD" id="cd09769">
    <property type="entry name" value="Luminal_IRE1"/>
    <property type="match status" value="1"/>
</dbReference>
<evidence type="ECO:0000313" key="24">
    <source>
        <dbReference type="EMBL" id="ODV86978.1"/>
    </source>
</evidence>
<feature type="domain" description="Protein kinase" evidence="22">
    <location>
        <begin position="600"/>
        <end position="916"/>
    </location>
</feature>
<dbReference type="SMART" id="SM00564">
    <property type="entry name" value="PQQ"/>
    <property type="match status" value="3"/>
</dbReference>
<evidence type="ECO:0000256" key="7">
    <source>
        <dbReference type="ARBA" id="ARBA00022723"/>
    </source>
</evidence>
<keyword evidence="11" id="KW-0378">Hydrolase</keyword>
<evidence type="ECO:0000256" key="12">
    <source>
        <dbReference type="ARBA" id="ARBA00022840"/>
    </source>
</evidence>
<dbReference type="STRING" id="983967.A0A1E4T5N4"/>
<evidence type="ECO:0000256" key="20">
    <source>
        <dbReference type="ARBA" id="ARBA00048977"/>
    </source>
</evidence>
<dbReference type="FunFam" id="3.30.200.20:FF:000443">
    <property type="entry name" value="Serine/threonine-protein kinase/endoribonuclease IRE1"/>
    <property type="match status" value="1"/>
</dbReference>
<dbReference type="SUPFAM" id="SSF50998">
    <property type="entry name" value="Quinoprotein alcohol dehydrogenase-like"/>
    <property type="match status" value="1"/>
</dbReference>
<gene>
    <name evidence="24" type="ORF">CANARDRAFT_196247</name>
</gene>
<dbReference type="PROSITE" id="PS51392">
    <property type="entry name" value="KEN"/>
    <property type="match status" value="1"/>
</dbReference>
<dbReference type="GO" id="GO:0004674">
    <property type="term" value="F:protein serine/threonine kinase activity"/>
    <property type="evidence" value="ECO:0007669"/>
    <property type="project" value="UniProtKB-KW"/>
</dbReference>
<feature type="domain" description="KEN" evidence="23">
    <location>
        <begin position="919"/>
        <end position="1049"/>
    </location>
</feature>
<keyword evidence="8" id="KW-0732">Signal</keyword>
<evidence type="ECO:0000259" key="23">
    <source>
        <dbReference type="PROSITE" id="PS51392"/>
    </source>
</evidence>
<keyword evidence="17" id="KW-0834">Unfolded protein response</keyword>
<dbReference type="EC" id="2.7.11.1" evidence="3"/>
<keyword evidence="14" id="KW-1133">Transmembrane helix</keyword>
<evidence type="ECO:0000256" key="16">
    <source>
        <dbReference type="ARBA" id="ARBA00023180"/>
    </source>
</evidence>
<dbReference type="PANTHER" id="PTHR13954">
    <property type="entry name" value="IRE1-RELATED"/>
    <property type="match status" value="1"/>
</dbReference>
<evidence type="ECO:0000256" key="10">
    <source>
        <dbReference type="ARBA" id="ARBA00022777"/>
    </source>
</evidence>
<dbReference type="Proteomes" id="UP000094801">
    <property type="component" value="Unassembled WGS sequence"/>
</dbReference>
<evidence type="ECO:0000256" key="11">
    <source>
        <dbReference type="ARBA" id="ARBA00022801"/>
    </source>
</evidence>
<feature type="region of interest" description="Disordered" evidence="21">
    <location>
        <begin position="517"/>
        <end position="550"/>
    </location>
</feature>
<keyword evidence="13" id="KW-0460">Magnesium</keyword>
<evidence type="ECO:0000256" key="18">
    <source>
        <dbReference type="ARBA" id="ARBA00023268"/>
    </source>
</evidence>
<dbReference type="AlphaFoldDB" id="A0A1E4T5N4"/>
<keyword evidence="5" id="KW-0808">Transferase</keyword>
<dbReference type="SMART" id="SM00580">
    <property type="entry name" value="PUG"/>
    <property type="match status" value="1"/>
</dbReference>
<dbReference type="InterPro" id="IPR018391">
    <property type="entry name" value="PQQ_b-propeller_rpt"/>
</dbReference>
<dbReference type="PROSITE" id="PS50011">
    <property type="entry name" value="PROTEIN_KINASE_DOM"/>
    <property type="match status" value="1"/>
</dbReference>
<dbReference type="InterPro" id="IPR045133">
    <property type="entry name" value="IRE1/2-like"/>
</dbReference>
<dbReference type="Pfam" id="PF00069">
    <property type="entry name" value="Pkinase"/>
    <property type="match status" value="1"/>
</dbReference>
<reference evidence="25" key="1">
    <citation type="submission" date="2016-04" db="EMBL/GenBank/DDBJ databases">
        <title>Comparative genomics of biotechnologically important yeasts.</title>
        <authorList>
            <consortium name="DOE Joint Genome Institute"/>
            <person name="Riley R."/>
            <person name="Haridas S."/>
            <person name="Wolfe K.H."/>
            <person name="Lopes M.R."/>
            <person name="Hittinger C.T."/>
            <person name="Goker M."/>
            <person name="Salamov A."/>
            <person name="Wisecaver J."/>
            <person name="Long T.M."/>
            <person name="Aerts A.L."/>
            <person name="Barry K."/>
            <person name="Choi C."/>
            <person name="Clum A."/>
            <person name="Coughlan A.Y."/>
            <person name="Deshpande S."/>
            <person name="Douglass A.P."/>
            <person name="Hanson S.J."/>
            <person name="Klenk H.-P."/>
            <person name="Labutti K."/>
            <person name="Lapidus A."/>
            <person name="Lindquist E."/>
            <person name="Lipzen A."/>
            <person name="Meier-Kolthoff J.P."/>
            <person name="Ohm R.A."/>
            <person name="Otillar R.P."/>
            <person name="Pangilinan J."/>
            <person name="Peng Y."/>
            <person name="Rokas A."/>
            <person name="Rosa C.A."/>
            <person name="Scheuner C."/>
            <person name="Sibirny A.A."/>
            <person name="Slot J.C."/>
            <person name="Stielow J.B."/>
            <person name="Sun H."/>
            <person name="Kurtzman C.P."/>
            <person name="Blackwell M."/>
            <person name="Grigoriev I.V."/>
            <person name="Jeffries T.W."/>
        </authorList>
    </citation>
    <scope>NUCLEOTIDE SEQUENCE [LARGE SCALE GENOMIC DNA]</scope>
    <source>
        <strain evidence="25">NRRL YB-2248</strain>
    </source>
</reference>
<keyword evidence="10" id="KW-0418">Kinase</keyword>
<dbReference type="Gene3D" id="1.20.1440.180">
    <property type="entry name" value="KEN domain"/>
    <property type="match status" value="1"/>
</dbReference>
<comment type="catalytic activity">
    <reaction evidence="20">
        <text>L-seryl-[protein] + ATP = O-phospho-L-seryl-[protein] + ADP + H(+)</text>
        <dbReference type="Rhea" id="RHEA:17989"/>
        <dbReference type="Rhea" id="RHEA-COMP:9863"/>
        <dbReference type="Rhea" id="RHEA-COMP:11604"/>
        <dbReference type="ChEBI" id="CHEBI:15378"/>
        <dbReference type="ChEBI" id="CHEBI:29999"/>
        <dbReference type="ChEBI" id="CHEBI:30616"/>
        <dbReference type="ChEBI" id="CHEBI:83421"/>
        <dbReference type="ChEBI" id="CHEBI:456216"/>
        <dbReference type="EC" id="2.7.11.1"/>
    </reaction>
    <physiologicalReaction direction="left-to-right" evidence="20">
        <dbReference type="Rhea" id="RHEA:17990"/>
    </physiologicalReaction>
</comment>
<dbReference type="InterPro" id="IPR010513">
    <property type="entry name" value="KEN_dom"/>
</dbReference>
<dbReference type="InterPro" id="IPR015943">
    <property type="entry name" value="WD40/YVTN_repeat-like_dom_sf"/>
</dbReference>
<dbReference type="GO" id="GO:0036498">
    <property type="term" value="P:IRE1-mediated unfolded protein response"/>
    <property type="evidence" value="ECO:0007669"/>
    <property type="project" value="TreeGrafter"/>
</dbReference>
<evidence type="ECO:0000259" key="22">
    <source>
        <dbReference type="PROSITE" id="PS50011"/>
    </source>
</evidence>
<keyword evidence="18" id="KW-0511">Multifunctional enzyme</keyword>
<evidence type="ECO:0000256" key="13">
    <source>
        <dbReference type="ARBA" id="ARBA00022842"/>
    </source>
</evidence>
<dbReference type="CDD" id="cd10422">
    <property type="entry name" value="RNase_Ire1"/>
    <property type="match status" value="1"/>
</dbReference>
<dbReference type="InterPro" id="IPR000719">
    <property type="entry name" value="Prot_kinase_dom"/>
</dbReference>
<keyword evidence="6" id="KW-0812">Transmembrane</keyword>
<keyword evidence="16" id="KW-0325">Glycoprotein</keyword>
<dbReference type="Gene3D" id="2.130.10.10">
    <property type="entry name" value="YVTN repeat-like/Quinoprotein amine dehydrogenase"/>
    <property type="match status" value="1"/>
</dbReference>
<evidence type="ECO:0000313" key="25">
    <source>
        <dbReference type="Proteomes" id="UP000094801"/>
    </source>
</evidence>
<dbReference type="OrthoDB" id="63989at2759"/>
<evidence type="ECO:0000256" key="14">
    <source>
        <dbReference type="ARBA" id="ARBA00022989"/>
    </source>
</evidence>
<dbReference type="GO" id="GO:0005524">
    <property type="term" value="F:ATP binding"/>
    <property type="evidence" value="ECO:0007669"/>
    <property type="project" value="UniProtKB-KW"/>
</dbReference>
<name>A0A1E4T5N4_9ASCO</name>
<dbReference type="Pfam" id="PF06479">
    <property type="entry name" value="Ribonuc_2-5A"/>
    <property type="match status" value="1"/>
</dbReference>
<keyword evidence="15" id="KW-0472">Membrane</keyword>
<evidence type="ECO:0000256" key="9">
    <source>
        <dbReference type="ARBA" id="ARBA00022741"/>
    </source>
</evidence>
<dbReference type="GO" id="GO:1990604">
    <property type="term" value="C:IRE1-TRAF2-ASK1 complex"/>
    <property type="evidence" value="ECO:0007669"/>
    <property type="project" value="TreeGrafter"/>
</dbReference>
<dbReference type="EMBL" id="KV453849">
    <property type="protein sequence ID" value="ODV86978.1"/>
    <property type="molecule type" value="Genomic_DNA"/>
</dbReference>
<dbReference type="GO" id="GO:0070059">
    <property type="term" value="P:intrinsic apoptotic signaling pathway in response to endoplasmic reticulum stress"/>
    <property type="evidence" value="ECO:0007669"/>
    <property type="project" value="TreeGrafter"/>
</dbReference>
<dbReference type="GO" id="GO:0046872">
    <property type="term" value="F:metal ion binding"/>
    <property type="evidence" value="ECO:0007669"/>
    <property type="project" value="UniProtKB-KW"/>
</dbReference>
<accession>A0A1E4T5N4</accession>
<sequence>MLSRSLDTFEVTNLLLSSDIEGNLHALNRNTGELVWTLLGNDPLVSIVSDEEESRGISTTETMSTQMVWMIEPFADGSIYYFTEQDGLQKLPTSIKQLVQKSPFSVGDDFMYTGIKRSGIVKIDARTGELIESFGLPNSLLDEGTTASSYPIEDESSGSDVPTILLGKTTYELSIHSKNGTSWNITYSSWGPNNLHAKLVEQNFESIDNLYIQPFHDNSLLALDAETKSVKWVSSLPFVTVNVFDVFLDRDDYEDHQSQFIVIPHPLNSRPALPNSFSSSSDSKSTFIDRTNEGSWFAMSEYNYPSLVKSAPLAKYITQKRWRSSQVLQNPELLAMSISGVHDGSLKLQLDEQREKERLSGGVGKNSINSGRLGLPEADSSEQHYLIDSQYPPYGDIGDPTSTSKVAPLTKLIFRAFENVLVTILGIAIVAIMSRLGLVPPLTQILSRFGLFKRTQSAVELVDLLLKDDVVELEKSFDLIKKERFGGDYQKRNKEGQTGNGFSSSVADDQKLIEEDLLMNSQQQPKKRKRGSRGGKKNKKKDSTVITNADENNVDMTYTTTTTTTNNNHEPVVMTLSQIQTAPSQPQIITSTTVANNSLSISNDVLGYGSHGTVVFKGSFEKRPVAVKRMLIDFYDVASHEINLLQESDDHPNVVRYFCSQQSDRFLYIALELCEASLEDVVENKKENCALISKNMDPINVLLQIANGLNHLHSLKIVHRDIKPQNILVVPPKKLKGSKSSSDLTNTAELESERIADNESPIRLLISDFGLCKKLEHDQSSFRATTAQAAGTAGWRAPELLIDDVDANSLTSETNNTHSSSIGENSDPLISNNRRLTRSIDIFSAGCVFYYVLTSGAHPFGDRYLREGNIIKGDYNLDLLDSLRDRFEAKDLVESMIAMDPNARPDMALILKHPYFWSIEKKLEFLLRVSDRFEVERRDPPSAMLLTLEAIATNVLGEEGWFVKFDPLFMDNLGKYRKYNTNKLMDLLRAMRNKYHHYQDMPAALAKSMSPLPDGFYWYFVGKFPNMLMQIYKLVESNLKNEETFRSFF</sequence>
<evidence type="ECO:0000256" key="6">
    <source>
        <dbReference type="ARBA" id="ARBA00022692"/>
    </source>
</evidence>
<comment type="catalytic activity">
    <reaction evidence="19">
        <text>L-threonyl-[protein] + ATP = O-phospho-L-threonyl-[protein] + ADP + H(+)</text>
        <dbReference type="Rhea" id="RHEA:46608"/>
        <dbReference type="Rhea" id="RHEA-COMP:11060"/>
        <dbReference type="Rhea" id="RHEA-COMP:11605"/>
        <dbReference type="ChEBI" id="CHEBI:15378"/>
        <dbReference type="ChEBI" id="CHEBI:30013"/>
        <dbReference type="ChEBI" id="CHEBI:30616"/>
        <dbReference type="ChEBI" id="CHEBI:61977"/>
        <dbReference type="ChEBI" id="CHEBI:456216"/>
        <dbReference type="EC" id="2.7.11.1"/>
    </reaction>
    <physiologicalReaction direction="left-to-right" evidence="19">
        <dbReference type="Rhea" id="RHEA:46609"/>
    </physiologicalReaction>
</comment>
<evidence type="ECO:0000256" key="21">
    <source>
        <dbReference type="SAM" id="MobiDB-lite"/>
    </source>
</evidence>
<dbReference type="GO" id="GO:0016787">
    <property type="term" value="F:hydrolase activity"/>
    <property type="evidence" value="ECO:0007669"/>
    <property type="project" value="UniProtKB-KW"/>
</dbReference>
<evidence type="ECO:0000256" key="3">
    <source>
        <dbReference type="ARBA" id="ARBA00012513"/>
    </source>
</evidence>
<dbReference type="InterPro" id="IPR011009">
    <property type="entry name" value="Kinase-like_dom_sf"/>
</dbReference>
<comment type="cofactor">
    <cofactor evidence="1">
        <name>Mg(2+)</name>
        <dbReference type="ChEBI" id="CHEBI:18420"/>
    </cofactor>
</comment>
<evidence type="ECO:0000256" key="8">
    <source>
        <dbReference type="ARBA" id="ARBA00022729"/>
    </source>
</evidence>
<dbReference type="SUPFAM" id="SSF56112">
    <property type="entry name" value="Protein kinase-like (PK-like)"/>
    <property type="match status" value="1"/>
</dbReference>
<dbReference type="GO" id="GO:0004521">
    <property type="term" value="F:RNA endonuclease activity"/>
    <property type="evidence" value="ECO:0007669"/>
    <property type="project" value="InterPro"/>
</dbReference>
<dbReference type="PROSITE" id="PS00108">
    <property type="entry name" value="PROTEIN_KINASE_ST"/>
    <property type="match status" value="1"/>
</dbReference>
<evidence type="ECO:0000256" key="15">
    <source>
        <dbReference type="ARBA" id="ARBA00023136"/>
    </source>
</evidence>
<protein>
    <recommendedName>
        <fullName evidence="3">non-specific serine/threonine protein kinase</fullName>
        <ecNumber evidence="3">2.7.11.1</ecNumber>
    </recommendedName>
</protein>
<keyword evidence="7" id="KW-0479">Metal-binding</keyword>
<evidence type="ECO:0000256" key="1">
    <source>
        <dbReference type="ARBA" id="ARBA00001946"/>
    </source>
</evidence>
<dbReference type="SMART" id="SM00220">
    <property type="entry name" value="S_TKc"/>
    <property type="match status" value="1"/>
</dbReference>
<evidence type="ECO:0000256" key="4">
    <source>
        <dbReference type="ARBA" id="ARBA00022527"/>
    </source>
</evidence>